<reference evidence="2" key="1">
    <citation type="submission" date="2022-07" db="EMBL/GenBank/DDBJ databases">
        <authorList>
            <person name="Li W.-J."/>
            <person name="Deng Q.-Q."/>
        </authorList>
    </citation>
    <scope>NUCLEOTIDE SEQUENCE</scope>
    <source>
        <strain evidence="2">SYSU M60031</strain>
    </source>
</reference>
<comment type="caution">
    <text evidence="2">The sequence shown here is derived from an EMBL/GenBank/DDBJ whole genome shotgun (WGS) entry which is preliminary data.</text>
</comment>
<dbReference type="Pfam" id="PF13302">
    <property type="entry name" value="Acetyltransf_3"/>
    <property type="match status" value="1"/>
</dbReference>
<dbReference type="PANTHER" id="PTHR39173:SF1">
    <property type="entry name" value="ACETYLTRANSFERASE"/>
    <property type="match status" value="1"/>
</dbReference>
<dbReference type="InterPro" id="IPR016181">
    <property type="entry name" value="Acyl_CoA_acyltransferase"/>
</dbReference>
<dbReference type="Gene3D" id="3.40.630.30">
    <property type="match status" value="1"/>
</dbReference>
<keyword evidence="2" id="KW-0808">Transferase</keyword>
<dbReference type="AlphaFoldDB" id="A0AA41X7Q4"/>
<dbReference type="EMBL" id="JANCLT010000003">
    <property type="protein sequence ID" value="MCP8968420.1"/>
    <property type="molecule type" value="Genomic_DNA"/>
</dbReference>
<dbReference type="EC" id="2.3.1.-" evidence="2"/>
<keyword evidence="2" id="KW-0012">Acyltransferase</keyword>
<name>A0AA41X7Q4_9BACI</name>
<evidence type="ECO:0000313" key="2">
    <source>
        <dbReference type="EMBL" id="MCP8968420.1"/>
    </source>
</evidence>
<keyword evidence="3" id="KW-1185">Reference proteome</keyword>
<evidence type="ECO:0000259" key="1">
    <source>
        <dbReference type="PROSITE" id="PS51186"/>
    </source>
</evidence>
<gene>
    <name evidence="2" type="ORF">NK662_07670</name>
</gene>
<dbReference type="GO" id="GO:0016747">
    <property type="term" value="F:acyltransferase activity, transferring groups other than amino-acyl groups"/>
    <property type="evidence" value="ECO:0007669"/>
    <property type="project" value="InterPro"/>
</dbReference>
<sequence length="159" mass="17804">MFVFQTFYDLTDGEIQLIPWKYIPADERKGFVPAYEFSIAPANNAGLVMGKIVLRVGDNENTLYGGHIGYLVKSKFRGNSYAARACLLIRKVAAAHGMKTLIISCNPNNIPSRRTCEKAGARLRDIIEVPPHHDLYQRGERETCIYEMDVQPIGEVGTV</sequence>
<dbReference type="PANTHER" id="PTHR39173">
    <property type="entry name" value="ACETYLTRANSFERASE"/>
    <property type="match status" value="1"/>
</dbReference>
<dbReference type="Proteomes" id="UP001156102">
    <property type="component" value="Unassembled WGS sequence"/>
</dbReference>
<dbReference type="SUPFAM" id="SSF55729">
    <property type="entry name" value="Acyl-CoA N-acyltransferases (Nat)"/>
    <property type="match status" value="1"/>
</dbReference>
<dbReference type="InterPro" id="IPR000182">
    <property type="entry name" value="GNAT_dom"/>
</dbReference>
<protein>
    <submittedName>
        <fullName evidence="2">GNAT family N-acetyltransferase</fullName>
        <ecNumber evidence="2">2.3.1.-</ecNumber>
    </submittedName>
</protein>
<accession>A0AA41X7Q4</accession>
<proteinExistence type="predicted"/>
<dbReference type="RefSeq" id="WP_254758331.1">
    <property type="nucleotide sequence ID" value="NZ_JANCLT010000003.1"/>
</dbReference>
<evidence type="ECO:0000313" key="3">
    <source>
        <dbReference type="Proteomes" id="UP001156102"/>
    </source>
</evidence>
<dbReference type="PROSITE" id="PS51186">
    <property type="entry name" value="GNAT"/>
    <property type="match status" value="1"/>
</dbReference>
<feature type="domain" description="N-acetyltransferase" evidence="1">
    <location>
        <begin position="1"/>
        <end position="151"/>
    </location>
</feature>
<organism evidence="2 3">
    <name type="scientific">Ectobacillus ponti</name>
    <dbReference type="NCBI Taxonomy" id="2961894"/>
    <lineage>
        <taxon>Bacteria</taxon>
        <taxon>Bacillati</taxon>
        <taxon>Bacillota</taxon>
        <taxon>Bacilli</taxon>
        <taxon>Bacillales</taxon>
        <taxon>Bacillaceae</taxon>
        <taxon>Ectobacillus</taxon>
    </lineage>
</organism>